<gene>
    <name evidence="1" type="ORF">ABL78_8488</name>
</gene>
<dbReference type="EMBL" id="LJSK01000858">
    <property type="protein sequence ID" value="KPI82502.1"/>
    <property type="molecule type" value="Genomic_DNA"/>
</dbReference>
<evidence type="ECO:0000313" key="2">
    <source>
        <dbReference type="Proteomes" id="UP000038009"/>
    </source>
</evidence>
<reference evidence="1 2" key="1">
    <citation type="journal article" date="2015" name="PLoS Pathog.">
        <title>Leptomonas seymouri: Adaptations to the Dixenous Life Cycle Analyzed by Genome Sequencing, Transcriptome Profiling and Co-infection with Leishmania donovani.</title>
        <authorList>
            <person name="Kraeva N."/>
            <person name="Butenko A."/>
            <person name="Hlavacova J."/>
            <person name="Kostygov A."/>
            <person name="Myskova J."/>
            <person name="Grybchuk D."/>
            <person name="Lestinova T."/>
            <person name="Votypka J."/>
            <person name="Volf P."/>
            <person name="Opperdoes F."/>
            <person name="Flegontov P."/>
            <person name="Lukes J."/>
            <person name="Yurchenko V."/>
        </authorList>
    </citation>
    <scope>NUCLEOTIDE SEQUENCE [LARGE SCALE GENOMIC DNA]</scope>
    <source>
        <strain evidence="1 2">ATCC 30220</strain>
    </source>
</reference>
<name>A0A0N1HZ39_LEPSE</name>
<organism evidence="1 2">
    <name type="scientific">Leptomonas seymouri</name>
    <dbReference type="NCBI Taxonomy" id="5684"/>
    <lineage>
        <taxon>Eukaryota</taxon>
        <taxon>Discoba</taxon>
        <taxon>Euglenozoa</taxon>
        <taxon>Kinetoplastea</taxon>
        <taxon>Metakinetoplastina</taxon>
        <taxon>Trypanosomatida</taxon>
        <taxon>Trypanosomatidae</taxon>
        <taxon>Leishmaniinae</taxon>
        <taxon>Leptomonas</taxon>
    </lineage>
</organism>
<accession>A0A0N1HZ39</accession>
<proteinExistence type="predicted"/>
<comment type="caution">
    <text evidence="1">The sequence shown here is derived from an EMBL/GenBank/DDBJ whole genome shotgun (WGS) entry which is preliminary data.</text>
</comment>
<dbReference type="Proteomes" id="UP000038009">
    <property type="component" value="Unassembled WGS sequence"/>
</dbReference>
<evidence type="ECO:0000313" key="1">
    <source>
        <dbReference type="EMBL" id="KPI82502.1"/>
    </source>
</evidence>
<dbReference type="AlphaFoldDB" id="A0A0N1HZ39"/>
<protein>
    <submittedName>
        <fullName evidence="1">Uncharacterized protein</fullName>
    </submittedName>
</protein>
<dbReference type="VEuPathDB" id="TriTrypDB:Lsey_0860_0010"/>
<sequence length="217" mass="22685">MPRGALTENTRASTTSRIPVNSASAIRDPMDIPSNIWWNTNATISGFSSASVVSPTARPTKTLCSVTPNSMQMAEMTRRIEFMSRGGRTTRCWWPCASASPSFAVADCLWECAWEVGEASVIARADGQSPRFSFPAAAVSSTTTLDGVTTVLHSAASRSIAYAGRPNSNSANPPSRCCCSSSCCSLLFSTAATPTSSAAAASEADCAFSQRSATSPS</sequence>
<keyword evidence="2" id="KW-1185">Reference proteome</keyword>